<evidence type="ECO:0000313" key="1">
    <source>
        <dbReference type="EMBL" id="SDL12282.1"/>
    </source>
</evidence>
<evidence type="ECO:0000313" key="2">
    <source>
        <dbReference type="Proteomes" id="UP000199053"/>
    </source>
</evidence>
<protein>
    <recommendedName>
        <fullName evidence="3">DUF2867 domain-containing protein</fullName>
    </recommendedName>
</protein>
<accession>A0A1G9HHE3</accession>
<reference evidence="2" key="1">
    <citation type="submission" date="2016-10" db="EMBL/GenBank/DDBJ databases">
        <authorList>
            <person name="Varghese N."/>
            <person name="Submissions S."/>
        </authorList>
    </citation>
    <scope>NUCLEOTIDE SEQUENCE [LARGE SCALE GENOMIC DNA]</scope>
    <source>
        <strain evidence="2">DSM 16995</strain>
    </source>
</reference>
<dbReference type="Pfam" id="PF11066">
    <property type="entry name" value="DUF2867"/>
    <property type="match status" value="1"/>
</dbReference>
<evidence type="ECO:0008006" key="3">
    <source>
        <dbReference type="Google" id="ProtNLM"/>
    </source>
</evidence>
<keyword evidence="2" id="KW-1185">Reference proteome</keyword>
<sequence length="167" mass="19111">MKDEMKIVRSIPVLRELVDGADYVDSKAFMGACSMNDFLVRMITYQPAWLRMLYRVRGVVAKLMGLKHDVVAYDNKKEKLDFAAGGKVDFFTSVDFKPDQYWVGEASDKHLNGYIGVVAEPLESGEVRFHSFTVVNFRHWTGPIYFNLIRPFHHIVVHCMGKYAAKG</sequence>
<name>A0A1G9HHE3_9BACT</name>
<dbReference type="AlphaFoldDB" id="A0A1G9HHE3"/>
<dbReference type="OrthoDB" id="7058586at2"/>
<organism evidence="1 2">
    <name type="scientific">Maridesulfovibrio ferrireducens</name>
    <dbReference type="NCBI Taxonomy" id="246191"/>
    <lineage>
        <taxon>Bacteria</taxon>
        <taxon>Pseudomonadati</taxon>
        <taxon>Thermodesulfobacteriota</taxon>
        <taxon>Desulfovibrionia</taxon>
        <taxon>Desulfovibrionales</taxon>
        <taxon>Desulfovibrionaceae</taxon>
        <taxon>Maridesulfovibrio</taxon>
    </lineage>
</organism>
<dbReference type="Proteomes" id="UP000199053">
    <property type="component" value="Unassembled WGS sequence"/>
</dbReference>
<dbReference type="InterPro" id="IPR021295">
    <property type="entry name" value="DUF2867"/>
</dbReference>
<dbReference type="EMBL" id="FNGA01000003">
    <property type="protein sequence ID" value="SDL12282.1"/>
    <property type="molecule type" value="Genomic_DNA"/>
</dbReference>
<dbReference type="STRING" id="246191.SAMN05660337_2165"/>
<gene>
    <name evidence="1" type="ORF">SAMN05660337_2165</name>
</gene>
<proteinExistence type="predicted"/>
<dbReference type="RefSeq" id="WP_092160978.1">
    <property type="nucleotide sequence ID" value="NZ_FNGA01000003.1"/>
</dbReference>